<organism evidence="3 4">
    <name type="scientific">Fontibacter flavus</name>
    <dbReference type="NCBI Taxonomy" id="654838"/>
    <lineage>
        <taxon>Bacteria</taxon>
        <taxon>Pseudomonadati</taxon>
        <taxon>Bacteroidota</taxon>
        <taxon>Cytophagia</taxon>
        <taxon>Cytophagales</taxon>
        <taxon>Cyclobacteriaceae</taxon>
        <taxon>Fontibacter</taxon>
    </lineage>
</organism>
<keyword evidence="1" id="KW-0732">Signal</keyword>
<dbReference type="Proteomes" id="UP001589797">
    <property type="component" value="Unassembled WGS sequence"/>
</dbReference>
<dbReference type="SUPFAM" id="SSF88713">
    <property type="entry name" value="Glycoside hydrolase/deacetylase"/>
    <property type="match status" value="1"/>
</dbReference>
<reference evidence="3 4" key="1">
    <citation type="submission" date="2024-09" db="EMBL/GenBank/DDBJ databases">
        <authorList>
            <person name="Sun Q."/>
            <person name="Mori K."/>
        </authorList>
    </citation>
    <scope>NUCLEOTIDE SEQUENCE [LARGE SCALE GENOMIC DNA]</scope>
    <source>
        <strain evidence="3 4">CCM 7650</strain>
    </source>
</reference>
<evidence type="ECO:0000313" key="3">
    <source>
        <dbReference type="EMBL" id="MFC0262862.1"/>
    </source>
</evidence>
<name>A0ABV6FSU6_9BACT</name>
<dbReference type="InterPro" id="IPR051398">
    <property type="entry name" value="Polysacch_Deacetylase"/>
</dbReference>
<dbReference type="PANTHER" id="PTHR34216:SF11">
    <property type="entry name" value="CHITOOLIGOSACCHARIDE DEACETYLASE"/>
    <property type="match status" value="1"/>
</dbReference>
<evidence type="ECO:0000259" key="2">
    <source>
        <dbReference type="Pfam" id="PF01522"/>
    </source>
</evidence>
<dbReference type="InterPro" id="IPR002509">
    <property type="entry name" value="NODB_dom"/>
</dbReference>
<comment type="caution">
    <text evidence="3">The sequence shown here is derived from an EMBL/GenBank/DDBJ whole genome shotgun (WGS) entry which is preliminary data.</text>
</comment>
<dbReference type="Gene3D" id="3.20.20.370">
    <property type="entry name" value="Glycoside hydrolase/deacetylase"/>
    <property type="match status" value="1"/>
</dbReference>
<keyword evidence="4" id="KW-1185">Reference proteome</keyword>
<dbReference type="InterPro" id="IPR011330">
    <property type="entry name" value="Glyco_hydro/deAcase_b/a-brl"/>
</dbReference>
<dbReference type="PANTHER" id="PTHR34216">
    <property type="match status" value="1"/>
</dbReference>
<feature type="domain" description="NodB homology" evidence="2">
    <location>
        <begin position="188"/>
        <end position="258"/>
    </location>
</feature>
<sequence>MKILKSDLSPANMISKYPMSIFWIFFGISSIFGSCTQDYTVRTEILKWKDGKKAAVSLTYDDGTLNQFRVALPIMEEFDMRGTFYINTGEIPGQKNEAKYLGRDPKIVIDATASIPTNLENYFERAGLIRFLDIPGAVSFHDRSGATYEQGRVEEAYRVLDEGYELARKLKTINLIPPQIIDGPMIGWDELRTYAARGHEFGVHTISHPRLAVLDEENLLFELEKCAEDIERELGKAHLFSAECPFGTENERVMEYALDLFPATRNRMPEPYLEEINRSGTFDVKKDYQKEYVQFQRGPLSRTDQDLMKSWIDDIITRNDVWLVLVFHGIEGIGWEAISEDRIRDYFTYIASKSEDVWVAPFREVTKYMRQRMASEVMLQVASNEIKIELKSDLDPYWYDQPLTLKTYFDMAWEKVKLVQGNEEKELEVQQDEGGQYVQYDYQPSKGSLILKSI</sequence>
<accession>A0ABV6FSU6</accession>
<dbReference type="PROSITE" id="PS51257">
    <property type="entry name" value="PROKAR_LIPOPROTEIN"/>
    <property type="match status" value="1"/>
</dbReference>
<feature type="domain" description="NodB homology" evidence="2">
    <location>
        <begin position="50"/>
        <end position="102"/>
    </location>
</feature>
<protein>
    <submittedName>
        <fullName evidence="3">Polysaccharide deacetylase family protein</fullName>
    </submittedName>
</protein>
<dbReference type="Pfam" id="PF01522">
    <property type="entry name" value="Polysacc_deac_1"/>
    <property type="match status" value="2"/>
</dbReference>
<gene>
    <name evidence="3" type="ORF">ACFFIP_09225</name>
</gene>
<proteinExistence type="predicted"/>
<dbReference type="EMBL" id="JBHLWI010000026">
    <property type="protein sequence ID" value="MFC0262862.1"/>
    <property type="molecule type" value="Genomic_DNA"/>
</dbReference>
<dbReference type="CDD" id="cd10918">
    <property type="entry name" value="CE4_NodB_like_5s_6s"/>
    <property type="match status" value="1"/>
</dbReference>
<evidence type="ECO:0000313" key="4">
    <source>
        <dbReference type="Proteomes" id="UP001589797"/>
    </source>
</evidence>
<evidence type="ECO:0000256" key="1">
    <source>
        <dbReference type="ARBA" id="ARBA00022729"/>
    </source>
</evidence>